<comment type="similarity">
    <text evidence="6">Belongs to the peptidase M48 family.</text>
</comment>
<evidence type="ECO:0000256" key="5">
    <source>
        <dbReference type="ARBA" id="ARBA00023049"/>
    </source>
</evidence>
<name>A0A420WEU8_9PROT</name>
<protein>
    <submittedName>
        <fullName evidence="8">Peptidase M48-like protein</fullName>
    </submittedName>
</protein>
<evidence type="ECO:0000259" key="7">
    <source>
        <dbReference type="PROSITE" id="PS50106"/>
    </source>
</evidence>
<evidence type="ECO:0000313" key="9">
    <source>
        <dbReference type="Proteomes" id="UP000282211"/>
    </source>
</evidence>
<dbReference type="EMBL" id="RBII01000002">
    <property type="protein sequence ID" value="RKQ69507.1"/>
    <property type="molecule type" value="Genomic_DNA"/>
</dbReference>
<evidence type="ECO:0000256" key="3">
    <source>
        <dbReference type="ARBA" id="ARBA00022801"/>
    </source>
</evidence>
<dbReference type="PANTHER" id="PTHR22726">
    <property type="entry name" value="METALLOENDOPEPTIDASE OMA1"/>
    <property type="match status" value="1"/>
</dbReference>
<dbReference type="SMART" id="SM00228">
    <property type="entry name" value="PDZ"/>
    <property type="match status" value="1"/>
</dbReference>
<dbReference type="PROSITE" id="PS51257">
    <property type="entry name" value="PROKAR_LIPOPROTEIN"/>
    <property type="match status" value="1"/>
</dbReference>
<dbReference type="GO" id="GO:0006515">
    <property type="term" value="P:protein quality control for misfolded or incompletely synthesized proteins"/>
    <property type="evidence" value="ECO:0007669"/>
    <property type="project" value="TreeGrafter"/>
</dbReference>
<evidence type="ECO:0000256" key="1">
    <source>
        <dbReference type="ARBA" id="ARBA00022670"/>
    </source>
</evidence>
<dbReference type="RefSeq" id="WP_147405903.1">
    <property type="nucleotide sequence ID" value="NZ_RBII01000002.1"/>
</dbReference>
<keyword evidence="2" id="KW-0479">Metal-binding</keyword>
<sequence length="329" mass="36485">MSHKAVVRHGFLWGVIGLLGFAFSACAGENFKEENPFPESSQADIIVQDKSGTDFLGVLASYQGMNDRLERVSAPLRLANVELCPKTFRDPGFTTHILDDYPERLRGMARDVLNLSPEAIYVRRVRPGSPAERADIQAGDQVVSLNGRVIPSGLTMDRFYAALSRDAFGGTKTRLTLKTPKGDHYDTSLQPQTACDYDASVFYSEEVNGHTDGEEIFISSGLMQFVPDDNSLAMIVAHEMGHAIAGHINQRPTAELELEADRMALVLMANAGYDIAVAINYWAKAVHPHRKLQDNSESHPSIEARHENFQKEHVRILSLSERDETLGFQ</sequence>
<dbReference type="GO" id="GO:0016020">
    <property type="term" value="C:membrane"/>
    <property type="evidence" value="ECO:0007669"/>
    <property type="project" value="TreeGrafter"/>
</dbReference>
<keyword evidence="4 6" id="KW-0862">Zinc</keyword>
<evidence type="ECO:0000313" key="8">
    <source>
        <dbReference type="EMBL" id="RKQ69507.1"/>
    </source>
</evidence>
<accession>A0A420WEU8</accession>
<reference evidence="8 9" key="1">
    <citation type="submission" date="2018-10" db="EMBL/GenBank/DDBJ databases">
        <title>Genomic Encyclopedia of Type Strains, Phase IV (KMG-IV): sequencing the most valuable type-strain genomes for metagenomic binning, comparative biology and taxonomic classification.</title>
        <authorList>
            <person name="Goeker M."/>
        </authorList>
    </citation>
    <scope>NUCLEOTIDE SEQUENCE [LARGE SCALE GENOMIC DNA]</scope>
    <source>
        <strain evidence="8 9">DSM 22008</strain>
    </source>
</reference>
<dbReference type="GO" id="GO:0046872">
    <property type="term" value="F:metal ion binding"/>
    <property type="evidence" value="ECO:0007669"/>
    <property type="project" value="UniProtKB-KW"/>
</dbReference>
<dbReference type="InterPro" id="IPR051156">
    <property type="entry name" value="Mito/Outer_Membr_Metalloprot"/>
</dbReference>
<dbReference type="InterPro" id="IPR036034">
    <property type="entry name" value="PDZ_sf"/>
</dbReference>
<keyword evidence="3 6" id="KW-0378">Hydrolase</keyword>
<evidence type="ECO:0000256" key="4">
    <source>
        <dbReference type="ARBA" id="ARBA00022833"/>
    </source>
</evidence>
<dbReference type="InterPro" id="IPR041489">
    <property type="entry name" value="PDZ_6"/>
</dbReference>
<proteinExistence type="inferred from homology"/>
<keyword evidence="9" id="KW-1185">Reference proteome</keyword>
<gene>
    <name evidence="8" type="ORF">DES40_2308</name>
</gene>
<dbReference type="GO" id="GO:0004222">
    <property type="term" value="F:metalloendopeptidase activity"/>
    <property type="evidence" value="ECO:0007669"/>
    <property type="project" value="InterPro"/>
</dbReference>
<dbReference type="OrthoDB" id="7338723at2"/>
<dbReference type="PANTHER" id="PTHR22726:SF1">
    <property type="entry name" value="METALLOENDOPEPTIDASE OMA1, MITOCHONDRIAL"/>
    <property type="match status" value="1"/>
</dbReference>
<comment type="caution">
    <text evidence="8">The sequence shown here is derived from an EMBL/GenBank/DDBJ whole genome shotgun (WGS) entry which is preliminary data.</text>
</comment>
<evidence type="ECO:0000256" key="6">
    <source>
        <dbReference type="RuleBase" id="RU003983"/>
    </source>
</evidence>
<dbReference type="InParanoid" id="A0A420WEU8"/>
<dbReference type="Proteomes" id="UP000282211">
    <property type="component" value="Unassembled WGS sequence"/>
</dbReference>
<keyword evidence="5 6" id="KW-0482">Metalloprotease</keyword>
<keyword evidence="1 6" id="KW-0645">Protease</keyword>
<dbReference type="Pfam" id="PF17820">
    <property type="entry name" value="PDZ_6"/>
    <property type="match status" value="1"/>
</dbReference>
<organism evidence="8 9">
    <name type="scientific">Litorimonas taeanensis</name>
    <dbReference type="NCBI Taxonomy" id="568099"/>
    <lineage>
        <taxon>Bacteria</taxon>
        <taxon>Pseudomonadati</taxon>
        <taxon>Pseudomonadota</taxon>
        <taxon>Alphaproteobacteria</taxon>
        <taxon>Maricaulales</taxon>
        <taxon>Robiginitomaculaceae</taxon>
    </lineage>
</organism>
<dbReference type="PROSITE" id="PS50106">
    <property type="entry name" value="PDZ"/>
    <property type="match status" value="1"/>
</dbReference>
<feature type="domain" description="PDZ" evidence="7">
    <location>
        <begin position="120"/>
        <end position="163"/>
    </location>
</feature>
<dbReference type="InterPro" id="IPR001915">
    <property type="entry name" value="Peptidase_M48"/>
</dbReference>
<dbReference type="Gene3D" id="2.30.42.10">
    <property type="match status" value="1"/>
</dbReference>
<dbReference type="SUPFAM" id="SSF50156">
    <property type="entry name" value="PDZ domain-like"/>
    <property type="match status" value="1"/>
</dbReference>
<evidence type="ECO:0000256" key="2">
    <source>
        <dbReference type="ARBA" id="ARBA00022723"/>
    </source>
</evidence>
<dbReference type="Pfam" id="PF01435">
    <property type="entry name" value="Peptidase_M48"/>
    <property type="match status" value="1"/>
</dbReference>
<dbReference type="InterPro" id="IPR001478">
    <property type="entry name" value="PDZ"/>
</dbReference>
<comment type="cofactor">
    <cofactor evidence="6">
        <name>Zn(2+)</name>
        <dbReference type="ChEBI" id="CHEBI:29105"/>
    </cofactor>
    <text evidence="6">Binds 1 zinc ion per subunit.</text>
</comment>
<dbReference type="AlphaFoldDB" id="A0A420WEU8"/>